<evidence type="ECO:0000256" key="1">
    <source>
        <dbReference type="SAM" id="MobiDB-lite"/>
    </source>
</evidence>
<evidence type="ECO:0000313" key="3">
    <source>
        <dbReference type="Proteomes" id="UP001295684"/>
    </source>
</evidence>
<feature type="region of interest" description="Disordered" evidence="1">
    <location>
        <begin position="67"/>
        <end position="88"/>
    </location>
</feature>
<dbReference type="Proteomes" id="UP001295684">
    <property type="component" value="Unassembled WGS sequence"/>
</dbReference>
<protein>
    <submittedName>
        <fullName evidence="2">Uncharacterized protein</fullName>
    </submittedName>
</protein>
<comment type="caution">
    <text evidence="2">The sequence shown here is derived from an EMBL/GenBank/DDBJ whole genome shotgun (WGS) entry which is preliminary data.</text>
</comment>
<accession>A0AAD1XT24</accession>
<gene>
    <name evidence="2" type="ORF">ECRASSUSDP1_LOCUS19922</name>
</gene>
<organism evidence="2 3">
    <name type="scientific">Euplotes crassus</name>
    <dbReference type="NCBI Taxonomy" id="5936"/>
    <lineage>
        <taxon>Eukaryota</taxon>
        <taxon>Sar</taxon>
        <taxon>Alveolata</taxon>
        <taxon>Ciliophora</taxon>
        <taxon>Intramacronucleata</taxon>
        <taxon>Spirotrichea</taxon>
        <taxon>Hypotrichia</taxon>
        <taxon>Euplotida</taxon>
        <taxon>Euplotidae</taxon>
        <taxon>Moneuplotes</taxon>
    </lineage>
</organism>
<name>A0AAD1XT24_EUPCR</name>
<dbReference type="AlphaFoldDB" id="A0AAD1XT24"/>
<sequence length="384" mass="43674">MDKFPRSISQGSQIRKKDSLEILSLNKKRKNLINKLPPMANKPKLVIQDQSKEYENFLKADPKRQISAKEGMTRDKAPIPLHPNSPNRRQRLILNCPKYPSADSHSAKFFNLKREHFLQNAGFSSTLKPQINDETLHDLKNAEHGTQRKGYSQERATLDILNSNNAASTKKSKKKRIVIRKKQPLYKNRLSNLSQKSSETGSKIFSRFEDKVPFSWNQGDSQLNPNQSSTDGSSKFIFGSPVINKDELLAPNKSSFSKSNNMTKVLTDDTKEERIGPIRLEDSDLRDLSGKDIEQYLFNQSSSEDQISLLDNARVEIENGKEEELLEDINSFMLSEISFEEKEPEPEKLLNADFLESQPPASVTPSATKKKIDIGLVRIKSKKK</sequence>
<reference evidence="2" key="1">
    <citation type="submission" date="2023-07" db="EMBL/GenBank/DDBJ databases">
        <authorList>
            <consortium name="AG Swart"/>
            <person name="Singh M."/>
            <person name="Singh A."/>
            <person name="Seah K."/>
            <person name="Emmerich C."/>
        </authorList>
    </citation>
    <scope>NUCLEOTIDE SEQUENCE</scope>
    <source>
        <strain evidence="2">DP1</strain>
    </source>
</reference>
<evidence type="ECO:0000313" key="2">
    <source>
        <dbReference type="EMBL" id="CAI2378525.1"/>
    </source>
</evidence>
<proteinExistence type="predicted"/>
<dbReference type="EMBL" id="CAMPGE010020259">
    <property type="protein sequence ID" value="CAI2378525.1"/>
    <property type="molecule type" value="Genomic_DNA"/>
</dbReference>
<keyword evidence="3" id="KW-1185">Reference proteome</keyword>